<accession>A0ABD3G0J9</accession>
<feature type="compositionally biased region" description="Low complexity" evidence="7">
    <location>
        <begin position="1062"/>
        <end position="1075"/>
    </location>
</feature>
<dbReference type="InterPro" id="IPR015433">
    <property type="entry name" value="PI3/4_kinase"/>
</dbReference>
<evidence type="ECO:0000259" key="9">
    <source>
        <dbReference type="PROSITE" id="PS51545"/>
    </source>
</evidence>
<keyword evidence="4" id="KW-0547">Nucleotide-binding</keyword>
<dbReference type="Gene3D" id="1.25.40.70">
    <property type="entry name" value="Phosphatidylinositol 3-kinase, accessory domain (PIK)"/>
    <property type="match status" value="1"/>
</dbReference>
<evidence type="ECO:0000256" key="2">
    <source>
        <dbReference type="ARBA" id="ARBA00012073"/>
    </source>
</evidence>
<dbReference type="PANTHER" id="PTHR10048:SF14">
    <property type="entry name" value="LD28067P"/>
    <property type="match status" value="1"/>
</dbReference>
<dbReference type="GO" id="GO:0050920">
    <property type="term" value="P:regulation of chemotaxis"/>
    <property type="evidence" value="ECO:0007669"/>
    <property type="project" value="UniProtKB-ARBA"/>
</dbReference>
<protein>
    <recommendedName>
        <fullName evidence="2">phosphatidylinositol 3-kinase</fullName>
        <ecNumber evidence="2">2.7.1.137</ecNumber>
    </recommendedName>
</protein>
<dbReference type="Gene3D" id="1.10.1070.11">
    <property type="entry name" value="Phosphatidylinositol 3-/4-kinase, catalytic domain"/>
    <property type="match status" value="1"/>
</dbReference>
<dbReference type="CDD" id="cd00891">
    <property type="entry name" value="PI3Kc"/>
    <property type="match status" value="1"/>
</dbReference>
<dbReference type="FunFam" id="3.30.1010.10:FF:000008">
    <property type="entry name" value="Phosphatidylinositol 4,5-bisphosphate 3-kinase catalytic subunit gamma"/>
    <property type="match status" value="1"/>
</dbReference>
<keyword evidence="3" id="KW-0808">Transferase</keyword>
<dbReference type="PROSITE" id="PS51545">
    <property type="entry name" value="PIK_HELICAL"/>
    <property type="match status" value="1"/>
</dbReference>
<dbReference type="EC" id="2.7.1.137" evidence="2"/>
<evidence type="ECO:0000256" key="1">
    <source>
        <dbReference type="ARBA" id="ARBA00001498"/>
    </source>
</evidence>
<evidence type="ECO:0000313" key="11">
    <source>
        <dbReference type="Proteomes" id="UP001632037"/>
    </source>
</evidence>
<sequence>MSKVVSPGDMHLSVKNEKVAHEDPAPSEEERQADTAESETAKSDKNQTPEPQLKENKWKLAFRQLMFMKRIDGDFNNRTKNEIELRQQNISPTSLICSVPYFNTLSAEEIKALVAASHRVSLRPGEAVSLGIANANLQQEGDFCIVISGNLALSKASVPSARAVKQAALYPQLRLGIGDYFSIHGSSDMKVTAMELAEYLTIPMKTILELNAASCALIDADKNDLVQEASEMESFKKWALQFSLVRQKSEYPTAEPGGYANCSMKTFCKDHFPSISPENELDHTLEYLKNALTSIFSARKVRIYALDDLNEQLVIKFSDEKLSTRNVKVASSSGKLVLEKGGPICIQDAAELLTDQMDENNVARELYRPDTVILAAPFFEFDALQANGGSTGITKTVGILEIVIDPIDHEVPASSATSNDFCILEFVTEEIGRYLFFHYERFFSVPLPPPNSAATGTTEARSSEMFPSPPEGPVSQDHRHLVLNIGKVQLNLSETASLGKISIQHGSTVLYETSTLLRNEPHGDSNGDKQHVSSSTREVFCDPNDGIEMGLRLIDMPHGSHLRFTFTTKTGDIVGWSGLHLFDFGHTLRTGTTLLDIVTLPPGSGIITPLDIENCLRHDKLNQHKIGSMEIALECSGSCPQSFAFSSMSAKRKSIAFRASIFFNGEGGEQKSGAHEPSPLENIPKDKQKLLQRLRQDPLVELSSEDRSFIWTSRGMLTEDSALLPAFLLSVEWGNREQVLEAYRLLLHWKQPTYLQALQLLSPLYSDPKVRAYAVRCMHALPDYRLQLYLLQLVQALKNERYHDSALARFLVMRALTNPPQIGYLLYWFLKAEAHNHQTAERFNLISSQYLQLCGSYKLEIRQSVYVMKKLEEVAAIVKGESSSTSRKEKLHEALRGLVLPDTFQLPLQPRSYCTHVIPESCRVMESKKRPLFLQFESAKAQHGRPYVIFKAGDDLRQDQLVLQILRVMDDLWREAGLDLCLLPYACISTGDEIGMIEVIGDSETLASIIYARHAKSRTKLGRKLNAAKDALIKDGVLSDWLFKQPSSAKGRASSTDIALDSVSPTSGSAPSSPVAEKRAPSVSSCFPISPRRRKKSASVRDLETTQNFVRSCAGYCVATYVLGIGDRHNDNIMLQRSGKFFHIDFGHFLGNFKSKLGVKRERAPFVFTPSMLDTMGGKKSENYKQFQQLACEAFQVLRTNSNLLITLLVLALTCGIPELHSANCIKWVHKTLMLDLPDEEASEAFKKLIHVALHTTTTKLNDAVHLMAH</sequence>
<feature type="domain" description="PI3K/PI4K catalytic" evidence="8">
    <location>
        <begin position="918"/>
        <end position="1258"/>
    </location>
</feature>
<dbReference type="InterPro" id="IPR001263">
    <property type="entry name" value="PI3K_accessory_dom"/>
</dbReference>
<dbReference type="SUPFAM" id="SSF56112">
    <property type="entry name" value="Protein kinase-like (PK-like)"/>
    <property type="match status" value="1"/>
</dbReference>
<feature type="compositionally biased region" description="Basic and acidic residues" evidence="7">
    <location>
        <begin position="12"/>
        <end position="55"/>
    </location>
</feature>
<comment type="catalytic activity">
    <reaction evidence="1">
        <text>a 1,2-diacyl-sn-glycero-3-phospho-(1D-myo-inositol) + ATP = a 1,2-diacyl-sn-glycero-3-phospho-(1D-myo-inositol-3-phosphate) + ADP + H(+)</text>
        <dbReference type="Rhea" id="RHEA:12709"/>
        <dbReference type="ChEBI" id="CHEBI:15378"/>
        <dbReference type="ChEBI" id="CHEBI:30616"/>
        <dbReference type="ChEBI" id="CHEBI:57880"/>
        <dbReference type="ChEBI" id="CHEBI:58088"/>
        <dbReference type="ChEBI" id="CHEBI:456216"/>
        <dbReference type="EC" id="2.7.1.137"/>
    </reaction>
</comment>
<dbReference type="InterPro" id="IPR018936">
    <property type="entry name" value="PI3/4_kinase_CS"/>
</dbReference>
<dbReference type="Gene3D" id="3.30.1010.10">
    <property type="entry name" value="Phosphatidylinositol 3-kinase Catalytic Subunit, Chain A, domain 4"/>
    <property type="match status" value="1"/>
</dbReference>
<name>A0ABD3G0J9_9STRA</name>
<feature type="region of interest" description="Disordered" evidence="7">
    <location>
        <begin position="518"/>
        <end position="539"/>
    </location>
</feature>
<keyword evidence="5" id="KW-0418">Kinase</keyword>
<evidence type="ECO:0000256" key="3">
    <source>
        <dbReference type="ARBA" id="ARBA00022679"/>
    </source>
</evidence>
<keyword evidence="6" id="KW-0067">ATP-binding</keyword>
<dbReference type="PROSITE" id="PS00915">
    <property type="entry name" value="PI3_4_KINASE_1"/>
    <property type="match status" value="1"/>
</dbReference>
<feature type="region of interest" description="Disordered" evidence="7">
    <location>
        <begin position="448"/>
        <end position="474"/>
    </location>
</feature>
<dbReference type="InterPro" id="IPR042236">
    <property type="entry name" value="PI3K_accessory_sf"/>
</dbReference>
<proteinExistence type="predicted"/>
<dbReference type="Pfam" id="PF00613">
    <property type="entry name" value="PI3Ka"/>
    <property type="match status" value="1"/>
</dbReference>
<evidence type="ECO:0000259" key="8">
    <source>
        <dbReference type="PROSITE" id="PS50290"/>
    </source>
</evidence>
<dbReference type="InterPro" id="IPR011009">
    <property type="entry name" value="Kinase-like_dom_sf"/>
</dbReference>
<evidence type="ECO:0000256" key="4">
    <source>
        <dbReference type="ARBA" id="ARBA00022741"/>
    </source>
</evidence>
<feature type="compositionally biased region" description="Basic and acidic residues" evidence="7">
    <location>
        <begin position="519"/>
        <end position="531"/>
    </location>
</feature>
<dbReference type="InterPro" id="IPR016024">
    <property type="entry name" value="ARM-type_fold"/>
</dbReference>
<organism evidence="10 11">
    <name type="scientific">Phytophthora oleae</name>
    <dbReference type="NCBI Taxonomy" id="2107226"/>
    <lineage>
        <taxon>Eukaryota</taxon>
        <taxon>Sar</taxon>
        <taxon>Stramenopiles</taxon>
        <taxon>Oomycota</taxon>
        <taxon>Peronosporomycetes</taxon>
        <taxon>Peronosporales</taxon>
        <taxon>Peronosporaceae</taxon>
        <taxon>Phytophthora</taxon>
    </lineage>
</organism>
<dbReference type="InterPro" id="IPR035448">
    <property type="entry name" value="PI3Kc"/>
</dbReference>
<keyword evidence="11" id="KW-1185">Reference proteome</keyword>
<dbReference type="GO" id="GO:0005524">
    <property type="term" value="F:ATP binding"/>
    <property type="evidence" value="ECO:0007669"/>
    <property type="project" value="UniProtKB-KW"/>
</dbReference>
<dbReference type="Pfam" id="PF00454">
    <property type="entry name" value="PI3_PI4_kinase"/>
    <property type="match status" value="1"/>
</dbReference>
<dbReference type="PROSITE" id="PS50290">
    <property type="entry name" value="PI3_4_KINASE_3"/>
    <property type="match status" value="1"/>
</dbReference>
<feature type="region of interest" description="Disordered" evidence="7">
    <location>
        <begin position="1053"/>
        <end position="1090"/>
    </location>
</feature>
<reference evidence="10 11" key="1">
    <citation type="submission" date="2024-09" db="EMBL/GenBank/DDBJ databases">
        <title>Genome sequencing and assembly of Phytophthora oleae, isolate VK10A, causative agent of rot of olive drupes.</title>
        <authorList>
            <person name="Conti Taguali S."/>
            <person name="Riolo M."/>
            <person name="La Spada F."/>
            <person name="Cacciola S.O."/>
            <person name="Dionisio G."/>
        </authorList>
    </citation>
    <scope>NUCLEOTIDE SEQUENCE [LARGE SCALE GENOMIC DNA]</scope>
    <source>
        <strain evidence="10 11">VK10A</strain>
    </source>
</reference>
<dbReference type="SMART" id="SM00145">
    <property type="entry name" value="PI3Ka"/>
    <property type="match status" value="1"/>
</dbReference>
<evidence type="ECO:0000313" key="10">
    <source>
        <dbReference type="EMBL" id="KAL3671439.1"/>
    </source>
</evidence>
<dbReference type="InterPro" id="IPR000403">
    <property type="entry name" value="PI3/4_kinase_cat_dom"/>
</dbReference>
<dbReference type="PROSITE" id="PS00916">
    <property type="entry name" value="PI3_4_KINASE_2"/>
    <property type="match status" value="1"/>
</dbReference>
<dbReference type="GO" id="GO:0016303">
    <property type="term" value="F:1-phosphatidylinositol-3-kinase activity"/>
    <property type="evidence" value="ECO:0007669"/>
    <property type="project" value="UniProtKB-EC"/>
</dbReference>
<dbReference type="GO" id="GO:0032060">
    <property type="term" value="P:bleb assembly"/>
    <property type="evidence" value="ECO:0007669"/>
    <property type="project" value="UniProtKB-ARBA"/>
</dbReference>
<evidence type="ECO:0000256" key="5">
    <source>
        <dbReference type="ARBA" id="ARBA00022777"/>
    </source>
</evidence>
<dbReference type="InterPro" id="IPR036940">
    <property type="entry name" value="PI3/4_kinase_cat_sf"/>
</dbReference>
<evidence type="ECO:0000256" key="6">
    <source>
        <dbReference type="ARBA" id="ARBA00022840"/>
    </source>
</evidence>
<dbReference type="FunFam" id="1.10.1070.11:FF:000001">
    <property type="entry name" value="Phosphatidylinositol 4,5-bisphosphate 3-kinase catalytic subunit"/>
    <property type="match status" value="1"/>
</dbReference>
<dbReference type="Proteomes" id="UP001632037">
    <property type="component" value="Unassembled WGS sequence"/>
</dbReference>
<evidence type="ECO:0000256" key="7">
    <source>
        <dbReference type="SAM" id="MobiDB-lite"/>
    </source>
</evidence>
<dbReference type="SUPFAM" id="SSF48371">
    <property type="entry name" value="ARM repeat"/>
    <property type="match status" value="1"/>
</dbReference>
<feature type="region of interest" description="Disordered" evidence="7">
    <location>
        <begin position="1"/>
        <end position="55"/>
    </location>
</feature>
<dbReference type="SMART" id="SM00146">
    <property type="entry name" value="PI3Kc"/>
    <property type="match status" value="1"/>
</dbReference>
<dbReference type="PANTHER" id="PTHR10048">
    <property type="entry name" value="PHOSPHATIDYLINOSITOL KINASE"/>
    <property type="match status" value="1"/>
</dbReference>
<feature type="domain" description="PIK helical" evidence="9">
    <location>
        <begin position="676"/>
        <end position="853"/>
    </location>
</feature>
<comment type="caution">
    <text evidence="10">The sequence shown here is derived from an EMBL/GenBank/DDBJ whole genome shotgun (WGS) entry which is preliminary data.</text>
</comment>
<dbReference type="EMBL" id="JBIMZQ010000005">
    <property type="protein sequence ID" value="KAL3671439.1"/>
    <property type="molecule type" value="Genomic_DNA"/>
</dbReference>
<dbReference type="AlphaFoldDB" id="A0ABD3G0J9"/>
<gene>
    <name evidence="10" type="ORF">V7S43_003362</name>
</gene>